<evidence type="ECO:0000256" key="1">
    <source>
        <dbReference type="SAM" id="SignalP"/>
    </source>
</evidence>
<keyword evidence="3" id="KW-1185">Reference proteome</keyword>
<proteinExistence type="predicted"/>
<organism evidence="2 3">
    <name type="scientific">Actinoplanes subglobosus</name>
    <dbReference type="NCBI Taxonomy" id="1547892"/>
    <lineage>
        <taxon>Bacteria</taxon>
        <taxon>Bacillati</taxon>
        <taxon>Actinomycetota</taxon>
        <taxon>Actinomycetes</taxon>
        <taxon>Micromonosporales</taxon>
        <taxon>Micromonosporaceae</taxon>
        <taxon>Actinoplanes</taxon>
    </lineage>
</organism>
<dbReference type="Proteomes" id="UP001595867">
    <property type="component" value="Unassembled WGS sequence"/>
</dbReference>
<dbReference type="PROSITE" id="PS51257">
    <property type="entry name" value="PROKAR_LIPOPROTEIN"/>
    <property type="match status" value="1"/>
</dbReference>
<comment type="caution">
    <text evidence="2">The sequence shown here is derived from an EMBL/GenBank/DDBJ whole genome shotgun (WGS) entry which is preliminary data.</text>
</comment>
<protein>
    <recommendedName>
        <fullName evidence="4">Secreted protein</fullName>
    </recommendedName>
</protein>
<sequence length="149" mass="15717">MKKVAVVVVALGFALTGCAVTEEPEGPGDTPPSGVADPFTKVVAYAECLQGQGLPVKIKPGDGYTMPLGTDRAKIDAAEGACRSVAPPGMYQKPSAEELDRYVKVAQCLRDKGIKVTDPTMERPQLQIDQQAPANLKELQAGCEEEAGM</sequence>
<name>A0ABV8IJQ9_9ACTN</name>
<dbReference type="RefSeq" id="WP_378064408.1">
    <property type="nucleotide sequence ID" value="NZ_JBHSBL010000002.1"/>
</dbReference>
<feature type="chain" id="PRO_5046045250" description="Secreted protein" evidence="1">
    <location>
        <begin position="20"/>
        <end position="149"/>
    </location>
</feature>
<accession>A0ABV8IJQ9</accession>
<evidence type="ECO:0000313" key="2">
    <source>
        <dbReference type="EMBL" id="MFC4063401.1"/>
    </source>
</evidence>
<gene>
    <name evidence="2" type="ORF">ACFO0C_00540</name>
</gene>
<reference evidence="3" key="1">
    <citation type="journal article" date="2019" name="Int. J. Syst. Evol. Microbiol.">
        <title>The Global Catalogue of Microorganisms (GCM) 10K type strain sequencing project: providing services to taxonomists for standard genome sequencing and annotation.</title>
        <authorList>
            <consortium name="The Broad Institute Genomics Platform"/>
            <consortium name="The Broad Institute Genome Sequencing Center for Infectious Disease"/>
            <person name="Wu L."/>
            <person name="Ma J."/>
        </authorList>
    </citation>
    <scope>NUCLEOTIDE SEQUENCE [LARGE SCALE GENOMIC DNA]</scope>
    <source>
        <strain evidence="3">TBRC 5832</strain>
    </source>
</reference>
<dbReference type="EMBL" id="JBHSBL010000002">
    <property type="protein sequence ID" value="MFC4063401.1"/>
    <property type="molecule type" value="Genomic_DNA"/>
</dbReference>
<keyword evidence="1" id="KW-0732">Signal</keyword>
<evidence type="ECO:0000313" key="3">
    <source>
        <dbReference type="Proteomes" id="UP001595867"/>
    </source>
</evidence>
<evidence type="ECO:0008006" key="4">
    <source>
        <dbReference type="Google" id="ProtNLM"/>
    </source>
</evidence>
<feature type="signal peptide" evidence="1">
    <location>
        <begin position="1"/>
        <end position="19"/>
    </location>
</feature>